<feature type="compositionally biased region" description="Low complexity" evidence="1">
    <location>
        <begin position="98"/>
        <end position="110"/>
    </location>
</feature>
<feature type="compositionally biased region" description="Low complexity" evidence="1">
    <location>
        <begin position="293"/>
        <end position="340"/>
    </location>
</feature>
<feature type="region of interest" description="Disordered" evidence="1">
    <location>
        <begin position="73"/>
        <end position="234"/>
    </location>
</feature>
<gene>
    <name evidence="2" type="ORF">FHS42_001860</name>
</gene>
<sequence length="515" mass="49270">MGAVAGRSTPVQDGADHLAAKRLAGVLAAVADEAMGPLAHAVRLDRPMPGEEAAVAAFRAARAAAALSGPGALPAEAPGAGPRGAGATSQITERRAPGEPGRPAPQITGPVLGGPATGGVPGVRGAGTGGPTAHGPARGASARGTGVPGPDVPGTDAPGADVRGLDTQGADTQGADAQGYGARGASPQGRGTLVGARARRNAFGPAATGVVGRADTGPGRRGKTTPGRPSSVGRPLRAGFAAALVGCALGGVAVATGTGMLPTPFRSGPQPAPASSVTAAESPHGQLPQPKISEASEASSVGPSGSAPAYEDGVGSTGPASAPPGDGSPDPGMHPSPGVGDTDDPGGDHGQEGADTGSDGRPSQQPPRWTPDPNKKRWVVAMCREYVATKNGEDTALDSHTLLKLERAAGGADAVRTFCKGVLSGGSGEGGSRPGGGGGGGHQDGGPAGDHGGDHDGEHGGGPGDGDHDGGHSDGGGDAGKPPGNGGSPSPTPTPSHTSSSSPTVTETVIPATNH</sequence>
<proteinExistence type="predicted"/>
<dbReference type="AlphaFoldDB" id="A0A7W9Q7W0"/>
<protein>
    <submittedName>
        <fullName evidence="2">Uncharacterized protein</fullName>
    </submittedName>
</protein>
<feature type="compositionally biased region" description="Low complexity" evidence="1">
    <location>
        <begin position="495"/>
        <end position="504"/>
    </location>
</feature>
<keyword evidence="3" id="KW-1185">Reference proteome</keyword>
<organism evidence="2 3">
    <name type="scientific">Streptomyces zagrosensis</name>
    <dbReference type="NCBI Taxonomy" id="1042984"/>
    <lineage>
        <taxon>Bacteria</taxon>
        <taxon>Bacillati</taxon>
        <taxon>Actinomycetota</taxon>
        <taxon>Actinomycetes</taxon>
        <taxon>Kitasatosporales</taxon>
        <taxon>Streptomycetaceae</taxon>
        <taxon>Streptomyces</taxon>
    </lineage>
</organism>
<feature type="compositionally biased region" description="Low complexity" evidence="1">
    <location>
        <begin position="133"/>
        <end position="160"/>
    </location>
</feature>
<evidence type="ECO:0000313" key="3">
    <source>
        <dbReference type="Proteomes" id="UP000588098"/>
    </source>
</evidence>
<evidence type="ECO:0000313" key="2">
    <source>
        <dbReference type="EMBL" id="MBB5934813.1"/>
    </source>
</evidence>
<feature type="compositionally biased region" description="Gly residues" evidence="1">
    <location>
        <begin position="473"/>
        <end position="487"/>
    </location>
</feature>
<evidence type="ECO:0000256" key="1">
    <source>
        <dbReference type="SAM" id="MobiDB-lite"/>
    </source>
</evidence>
<feature type="compositionally biased region" description="Gly residues" evidence="1">
    <location>
        <begin position="423"/>
        <end position="450"/>
    </location>
</feature>
<feature type="compositionally biased region" description="Basic and acidic residues" evidence="1">
    <location>
        <begin position="451"/>
        <end position="472"/>
    </location>
</feature>
<dbReference type="EMBL" id="JACHJL010000003">
    <property type="protein sequence ID" value="MBB5934813.1"/>
    <property type="molecule type" value="Genomic_DNA"/>
</dbReference>
<feature type="compositionally biased region" description="Polar residues" evidence="1">
    <location>
        <begin position="505"/>
        <end position="515"/>
    </location>
</feature>
<reference evidence="2 3" key="1">
    <citation type="submission" date="2020-08" db="EMBL/GenBank/DDBJ databases">
        <title>Genomic Encyclopedia of Type Strains, Phase III (KMG-III): the genomes of soil and plant-associated and newly described type strains.</title>
        <authorList>
            <person name="Whitman W."/>
        </authorList>
    </citation>
    <scope>NUCLEOTIDE SEQUENCE [LARGE SCALE GENOMIC DNA]</scope>
    <source>
        <strain evidence="2 3">CECT 8305</strain>
    </source>
</reference>
<accession>A0A7W9Q7W0</accession>
<dbReference type="RefSeq" id="WP_184570556.1">
    <property type="nucleotide sequence ID" value="NZ_JACHJL010000003.1"/>
</dbReference>
<feature type="compositionally biased region" description="Gly residues" evidence="1">
    <location>
        <begin position="111"/>
        <end position="132"/>
    </location>
</feature>
<dbReference type="Proteomes" id="UP000588098">
    <property type="component" value="Unassembled WGS sequence"/>
</dbReference>
<feature type="region of interest" description="Disordered" evidence="1">
    <location>
        <begin position="420"/>
        <end position="515"/>
    </location>
</feature>
<comment type="caution">
    <text evidence="2">The sequence shown here is derived from an EMBL/GenBank/DDBJ whole genome shotgun (WGS) entry which is preliminary data.</text>
</comment>
<feature type="region of interest" description="Disordered" evidence="1">
    <location>
        <begin position="264"/>
        <end position="377"/>
    </location>
</feature>
<name>A0A7W9Q7W0_9ACTN</name>